<dbReference type="InterPro" id="IPR036388">
    <property type="entry name" value="WH-like_DNA-bd_sf"/>
</dbReference>
<evidence type="ECO:0000259" key="1">
    <source>
        <dbReference type="PROSITE" id="PS50043"/>
    </source>
</evidence>
<protein>
    <recommendedName>
        <fullName evidence="1">HTH luxR-type domain-containing protein</fullName>
    </recommendedName>
</protein>
<dbReference type="EMBL" id="BAABAA010000029">
    <property type="protein sequence ID" value="GAA3600452.1"/>
    <property type="molecule type" value="Genomic_DNA"/>
</dbReference>
<dbReference type="InterPro" id="IPR016032">
    <property type="entry name" value="Sig_transdc_resp-reg_C-effctor"/>
</dbReference>
<dbReference type="InterPro" id="IPR027417">
    <property type="entry name" value="P-loop_NTPase"/>
</dbReference>
<dbReference type="Proteomes" id="UP001501222">
    <property type="component" value="Unassembled WGS sequence"/>
</dbReference>
<comment type="caution">
    <text evidence="2">The sequence shown here is derived from an EMBL/GenBank/DDBJ whole genome shotgun (WGS) entry which is preliminary data.</text>
</comment>
<dbReference type="PROSITE" id="PS50043">
    <property type="entry name" value="HTH_LUXR_2"/>
    <property type="match status" value="1"/>
</dbReference>
<dbReference type="PANTHER" id="PTHR47691:SF3">
    <property type="entry name" value="HTH-TYPE TRANSCRIPTIONAL REGULATOR RV0890C-RELATED"/>
    <property type="match status" value="1"/>
</dbReference>
<dbReference type="InterPro" id="IPR011990">
    <property type="entry name" value="TPR-like_helical_dom_sf"/>
</dbReference>
<sequence length="831" mass="90112">MEQAAEVLNDAGVTRRELQVFWLVADRLPNKEIAERLFLSERTVESHINSLLRKLGGSSRRSLLDLAERMPRRGTGSRQVPVPLSSLIGREAELSDLAQLVTEHRLVTLTGPPGAGKTRLALRTALTFEGLPAALVVDLTAVAPGETVERAFADALDISDGGEVRSALLDALSGGGHWLIVDNCEHVVQQAARLLSQLMASAPQLHILATSQSRLWVAGEAIYEVGPLDVPPDEDDPSAVLAATSAQLFAARAASALPGFTVDQENARAVATVCRRLDGLPLAIELAAARIRFMSPHELASHLDNRFVLLTGGTAEPGSRHRTLETALDWSYQLLDDREKLLLERCSVFPGDFDFDTAASVLTYSPLTASDVAHSLPRLLDRSLISSRRRGQLTEYRLLDSVRHFARQRLQERAGLELAEGEHASRHLLVARALATDLRGHGQSAAQDWYDRRWPDLRIAMRWALDHGHLDVAWEFLSAVGIGWEMLGVRDDLFSWLDELLRSPLPSGSLGIRSATTAAVVICWQDPVRAKAIAEPAFAASRGQAGIDDALGVYALGVTMTNMAEPGALQLLTESLERFEAIGDDWHRANALAMLGTAESELEPALFNLRRSADLFGAIGDRAGRSITLLRAVTVAMRSPSHLGEAQRLAREAEDLAQLAGLRLHWLHAQLLQADLDTVRDDMKSAGRKYGSLLPDFRRIGDRRCTCRCLLGLACSTGDEGAAAGEYAGEALQIAAELKDTTKMIRAMRMLARLRYVNGEPYLAAVLIGSADSFAERFGAGDAGTETADDALRAGIIEQLGREGFTQAHAEGATIPPARVLGLGPTHHRGT</sequence>
<evidence type="ECO:0000313" key="2">
    <source>
        <dbReference type="EMBL" id="GAA3600452.1"/>
    </source>
</evidence>
<dbReference type="InterPro" id="IPR000792">
    <property type="entry name" value="Tscrpt_reg_LuxR_C"/>
</dbReference>
<keyword evidence="3" id="KW-1185">Reference proteome</keyword>
<dbReference type="CDD" id="cd06170">
    <property type="entry name" value="LuxR_C_like"/>
    <property type="match status" value="1"/>
</dbReference>
<dbReference type="Pfam" id="PF00196">
    <property type="entry name" value="GerE"/>
    <property type="match status" value="1"/>
</dbReference>
<proteinExistence type="predicted"/>
<accession>A0ABP6ZAU3</accession>
<name>A0ABP6ZAU3_9ACTN</name>
<dbReference type="RefSeq" id="WP_344850573.1">
    <property type="nucleotide sequence ID" value="NZ_BAABAA010000029.1"/>
</dbReference>
<dbReference type="Gene3D" id="3.40.50.300">
    <property type="entry name" value="P-loop containing nucleotide triphosphate hydrolases"/>
    <property type="match status" value="1"/>
</dbReference>
<feature type="domain" description="HTH luxR-type" evidence="1">
    <location>
        <begin position="1"/>
        <end position="71"/>
    </location>
</feature>
<dbReference type="PRINTS" id="PR00038">
    <property type="entry name" value="HTHLUXR"/>
</dbReference>
<dbReference type="Pfam" id="PF25872">
    <property type="entry name" value="HTH_77"/>
    <property type="match status" value="1"/>
</dbReference>
<dbReference type="Gene3D" id="1.10.10.10">
    <property type="entry name" value="Winged helix-like DNA-binding domain superfamily/Winged helix DNA-binding domain"/>
    <property type="match status" value="2"/>
</dbReference>
<gene>
    <name evidence="2" type="ORF">GCM10022235_85500</name>
</gene>
<dbReference type="SUPFAM" id="SSF46894">
    <property type="entry name" value="C-terminal effector domain of the bipartite response regulators"/>
    <property type="match status" value="1"/>
</dbReference>
<organism evidence="2 3">
    <name type="scientific">Kribbella ginsengisoli</name>
    <dbReference type="NCBI Taxonomy" id="363865"/>
    <lineage>
        <taxon>Bacteria</taxon>
        <taxon>Bacillati</taxon>
        <taxon>Actinomycetota</taxon>
        <taxon>Actinomycetes</taxon>
        <taxon>Propionibacteriales</taxon>
        <taxon>Kribbellaceae</taxon>
        <taxon>Kribbella</taxon>
    </lineage>
</organism>
<dbReference type="Gene3D" id="1.25.40.10">
    <property type="entry name" value="Tetratricopeptide repeat domain"/>
    <property type="match status" value="1"/>
</dbReference>
<dbReference type="PANTHER" id="PTHR47691">
    <property type="entry name" value="REGULATOR-RELATED"/>
    <property type="match status" value="1"/>
</dbReference>
<dbReference type="SUPFAM" id="SSF52540">
    <property type="entry name" value="P-loop containing nucleoside triphosphate hydrolases"/>
    <property type="match status" value="1"/>
</dbReference>
<dbReference type="InterPro" id="IPR058852">
    <property type="entry name" value="HTH_77"/>
</dbReference>
<reference evidence="3" key="1">
    <citation type="journal article" date="2019" name="Int. J. Syst. Evol. Microbiol.">
        <title>The Global Catalogue of Microorganisms (GCM) 10K type strain sequencing project: providing services to taxonomists for standard genome sequencing and annotation.</title>
        <authorList>
            <consortium name="The Broad Institute Genomics Platform"/>
            <consortium name="The Broad Institute Genome Sequencing Center for Infectious Disease"/>
            <person name="Wu L."/>
            <person name="Ma J."/>
        </authorList>
    </citation>
    <scope>NUCLEOTIDE SEQUENCE [LARGE SCALE GENOMIC DNA]</scope>
    <source>
        <strain evidence="3">JCM 16928</strain>
    </source>
</reference>
<dbReference type="SMART" id="SM00421">
    <property type="entry name" value="HTH_LUXR"/>
    <property type="match status" value="1"/>
</dbReference>
<evidence type="ECO:0000313" key="3">
    <source>
        <dbReference type="Proteomes" id="UP001501222"/>
    </source>
</evidence>